<comment type="caution">
    <text evidence="2">The sequence shown here is derived from an EMBL/GenBank/DDBJ whole genome shotgun (WGS) entry which is preliminary data.</text>
</comment>
<dbReference type="SUPFAM" id="SSF51197">
    <property type="entry name" value="Clavaminate synthase-like"/>
    <property type="match status" value="1"/>
</dbReference>
<reference evidence="2 3" key="1">
    <citation type="journal article" date="2023" name="Commun. Biol.">
        <title>Genome analysis of Parmales, the sister group of diatoms, reveals the evolutionary specialization of diatoms from phago-mixotrophs to photoautotrophs.</title>
        <authorList>
            <person name="Ban H."/>
            <person name="Sato S."/>
            <person name="Yoshikawa S."/>
            <person name="Yamada K."/>
            <person name="Nakamura Y."/>
            <person name="Ichinomiya M."/>
            <person name="Sato N."/>
            <person name="Blanc-Mathieu R."/>
            <person name="Endo H."/>
            <person name="Kuwata A."/>
            <person name="Ogata H."/>
        </authorList>
    </citation>
    <scope>NUCLEOTIDE SEQUENCE [LARGE SCALE GENOMIC DNA]</scope>
</reference>
<sequence>MELFGADSASDDESAAPPPPPHHAALAIELLALRSLHSRAFPGCRWELLLRDVDPEVAKAVEAKGIQFTSSTSPPTSPPPSPPSLYDCVLSQSAAAPPPSSLLTFSGHLILLSSSSHSTSQPNLLPTPNTTSCPWKTPSLAKEKELLSKITLPRPASSMSASGLTDPLALPPCCIAGAASRLAEFGVVLIPSFLPPSAVQPLTDAALSDFEAASAKLLERGIDLSDPSTCPGMNYHELSAREDHRVDLRNGPAAKEMYGSPLHEQLTSIPGIVEIVERAFTPRSEADPTLHLGNYGLHNFGGRGPEETPAAERGRFGCVISAPGASDQAIHADTPHLFHHAQCPAHYVNFFVPGIDAGDEVGWTAFVPGSHELGRCRDLMEGGAAGKRETHEATVRPRHGLGDVLLFDCRVLHFGTGNTGGVVRPLHYVNYFKQGFRDNKNWDDRERIFS</sequence>
<name>A0ABQ6N2R2_9STRA</name>
<dbReference type="Gene3D" id="2.60.120.620">
    <property type="entry name" value="q2cbj1_9rhob like domain"/>
    <property type="match status" value="1"/>
</dbReference>
<feature type="region of interest" description="Disordered" evidence="1">
    <location>
        <begin position="1"/>
        <end position="22"/>
    </location>
</feature>
<dbReference type="InterPro" id="IPR051961">
    <property type="entry name" value="Fungal_Metabolite_Diox"/>
</dbReference>
<dbReference type="EMBL" id="BRYB01000860">
    <property type="protein sequence ID" value="GMI39170.1"/>
    <property type="molecule type" value="Genomic_DNA"/>
</dbReference>
<organism evidence="2 3">
    <name type="scientific">Tetraparma gracilis</name>
    <dbReference type="NCBI Taxonomy" id="2962635"/>
    <lineage>
        <taxon>Eukaryota</taxon>
        <taxon>Sar</taxon>
        <taxon>Stramenopiles</taxon>
        <taxon>Ochrophyta</taxon>
        <taxon>Bolidophyceae</taxon>
        <taxon>Parmales</taxon>
        <taxon>Triparmaceae</taxon>
        <taxon>Tetraparma</taxon>
    </lineage>
</organism>
<dbReference type="Pfam" id="PF05721">
    <property type="entry name" value="PhyH"/>
    <property type="match status" value="1"/>
</dbReference>
<evidence type="ECO:0008006" key="4">
    <source>
        <dbReference type="Google" id="ProtNLM"/>
    </source>
</evidence>
<dbReference type="Proteomes" id="UP001165060">
    <property type="component" value="Unassembled WGS sequence"/>
</dbReference>
<protein>
    <recommendedName>
        <fullName evidence="4">Phytanoyl-CoA dioxygenase</fullName>
    </recommendedName>
</protein>
<dbReference type="PANTHER" id="PTHR37563">
    <property type="entry name" value="PHYTANOYL-COA DIOXYGENASE FAMILY PROTEIN (AFU_ORTHOLOGUE AFUA_2G03330)"/>
    <property type="match status" value="1"/>
</dbReference>
<dbReference type="PANTHER" id="PTHR37563:SF2">
    <property type="entry name" value="PHYTANOYL-COA DIOXYGENASE FAMILY PROTEIN (AFU_ORTHOLOGUE AFUA_2G03330)"/>
    <property type="match status" value="1"/>
</dbReference>
<evidence type="ECO:0000313" key="2">
    <source>
        <dbReference type="EMBL" id="GMI39170.1"/>
    </source>
</evidence>
<keyword evidence="3" id="KW-1185">Reference proteome</keyword>
<evidence type="ECO:0000313" key="3">
    <source>
        <dbReference type="Proteomes" id="UP001165060"/>
    </source>
</evidence>
<dbReference type="InterPro" id="IPR008775">
    <property type="entry name" value="Phytyl_CoA_dOase-like"/>
</dbReference>
<gene>
    <name evidence="2" type="ORF">TeGR_g3384</name>
</gene>
<proteinExistence type="predicted"/>
<evidence type="ECO:0000256" key="1">
    <source>
        <dbReference type="SAM" id="MobiDB-lite"/>
    </source>
</evidence>
<accession>A0ABQ6N2R2</accession>